<dbReference type="RefSeq" id="WP_091835684.1">
    <property type="nucleotide sequence ID" value="NZ_FNZK01000028.1"/>
</dbReference>
<dbReference type="InterPro" id="IPR036921">
    <property type="entry name" value="PurM-like_N_sf"/>
</dbReference>
<protein>
    <submittedName>
        <fullName evidence="4">Hydrogenase expression/formation protein HypE</fullName>
    </submittedName>
</protein>
<reference evidence="5" key="1">
    <citation type="submission" date="2016-10" db="EMBL/GenBank/DDBJ databases">
        <authorList>
            <person name="Varghese N."/>
            <person name="Submissions S."/>
        </authorList>
    </citation>
    <scope>NUCLEOTIDE SEQUENCE [LARGE SCALE GENOMIC DNA]</scope>
    <source>
        <strain evidence="5">DSM 2179</strain>
    </source>
</reference>
<evidence type="ECO:0000259" key="3">
    <source>
        <dbReference type="Pfam" id="PF02769"/>
    </source>
</evidence>
<sequence>MEHEKICLAHGSGGKLSQELVEQVILPAFGNPLLNELHDGASVNMAGTNVAFTTDSYVVKPLFFAGGNIGKLAVCGTVNDLAMTGAVPRYLSVGLILEEGFLMDDLRKIVESMRLAAKEANVLIVTGDTKVVNKGAADGIFINTAGIGDIISGSHISPKCVKPGCDVIVSGYIGDHATTIMAGRHELVLPATLQSDCAPLNGLVQKMLKAVPQIAALRDPTRGGVAATLNEIAEQSKTGILLQENAIPVRSEVQGVCEILGFDPLYLANEGKMLVFVDAKYTKTLLDVMHQHPYGKDACVIGKVTNESIGQVGLQTNIGGIRIVDMPLGVQIPRIC</sequence>
<dbReference type="Gene3D" id="3.30.1330.10">
    <property type="entry name" value="PurM-like, N-terminal domain"/>
    <property type="match status" value="1"/>
</dbReference>
<name>A0A1H7D0Q2_9FIRM</name>
<evidence type="ECO:0000313" key="5">
    <source>
        <dbReference type="Proteomes" id="UP000199662"/>
    </source>
</evidence>
<feature type="domain" description="PurM-like C-terminal" evidence="3">
    <location>
        <begin position="162"/>
        <end position="312"/>
    </location>
</feature>
<gene>
    <name evidence="4" type="ORF">SAMN05660742_12822</name>
</gene>
<dbReference type="GO" id="GO:0051604">
    <property type="term" value="P:protein maturation"/>
    <property type="evidence" value="ECO:0007669"/>
    <property type="project" value="TreeGrafter"/>
</dbReference>
<dbReference type="SUPFAM" id="SSF56042">
    <property type="entry name" value="PurM C-terminal domain-like"/>
    <property type="match status" value="1"/>
</dbReference>
<evidence type="ECO:0000259" key="2">
    <source>
        <dbReference type="Pfam" id="PF00586"/>
    </source>
</evidence>
<organism evidence="4 5">
    <name type="scientific">Propionispira arboris</name>
    <dbReference type="NCBI Taxonomy" id="84035"/>
    <lineage>
        <taxon>Bacteria</taxon>
        <taxon>Bacillati</taxon>
        <taxon>Bacillota</taxon>
        <taxon>Negativicutes</taxon>
        <taxon>Selenomonadales</taxon>
        <taxon>Selenomonadaceae</taxon>
        <taxon>Propionispira</taxon>
    </lineage>
</organism>
<dbReference type="Pfam" id="PF00586">
    <property type="entry name" value="AIRS"/>
    <property type="match status" value="1"/>
</dbReference>
<dbReference type="PANTHER" id="PTHR30303:SF0">
    <property type="entry name" value="CARBAMOYL DEHYDRATASE HYPE"/>
    <property type="match status" value="1"/>
</dbReference>
<keyword evidence="5" id="KW-1185">Reference proteome</keyword>
<dbReference type="InterPro" id="IPR016188">
    <property type="entry name" value="PurM-like_N"/>
</dbReference>
<dbReference type="InterPro" id="IPR011854">
    <property type="entry name" value="HypE"/>
</dbReference>
<dbReference type="Gene3D" id="3.90.650.10">
    <property type="entry name" value="PurM-like C-terminal domain"/>
    <property type="match status" value="1"/>
</dbReference>
<dbReference type="EMBL" id="FNZK01000028">
    <property type="protein sequence ID" value="SEJ95498.1"/>
    <property type="molecule type" value="Genomic_DNA"/>
</dbReference>
<dbReference type="InterPro" id="IPR036676">
    <property type="entry name" value="PurM-like_C_sf"/>
</dbReference>
<comment type="similarity">
    <text evidence="1">Belongs to the HypE family.</text>
</comment>
<feature type="domain" description="PurM-like N-terminal" evidence="2">
    <location>
        <begin position="39"/>
        <end position="148"/>
    </location>
</feature>
<dbReference type="CDD" id="cd02197">
    <property type="entry name" value="HypE"/>
    <property type="match status" value="1"/>
</dbReference>
<dbReference type="Pfam" id="PF02769">
    <property type="entry name" value="AIRS_C"/>
    <property type="match status" value="1"/>
</dbReference>
<dbReference type="AlphaFoldDB" id="A0A1H7D0Q2"/>
<evidence type="ECO:0000256" key="1">
    <source>
        <dbReference type="ARBA" id="ARBA00006243"/>
    </source>
</evidence>
<dbReference type="PANTHER" id="PTHR30303">
    <property type="entry name" value="HYDROGENASE ISOENZYMES FORMATION PROTEIN HYPE"/>
    <property type="match status" value="1"/>
</dbReference>
<dbReference type="PIRSF" id="PIRSF005644">
    <property type="entry name" value="Hdrgns_mtr_HypE"/>
    <property type="match status" value="1"/>
</dbReference>
<dbReference type="NCBIfam" id="TIGR02124">
    <property type="entry name" value="hypE"/>
    <property type="match status" value="1"/>
</dbReference>
<dbReference type="Proteomes" id="UP000199662">
    <property type="component" value="Unassembled WGS sequence"/>
</dbReference>
<evidence type="ECO:0000313" key="4">
    <source>
        <dbReference type="EMBL" id="SEJ95498.1"/>
    </source>
</evidence>
<dbReference type="STRING" id="84035.SAMN05660742_12822"/>
<proteinExistence type="inferred from homology"/>
<dbReference type="SUPFAM" id="SSF55326">
    <property type="entry name" value="PurM N-terminal domain-like"/>
    <property type="match status" value="1"/>
</dbReference>
<accession>A0A1H7D0Q2</accession>
<dbReference type="InterPro" id="IPR010918">
    <property type="entry name" value="PurM-like_C_dom"/>
</dbReference>